<proteinExistence type="predicted"/>
<evidence type="ECO:0000313" key="2">
    <source>
        <dbReference type="Proteomes" id="UP000789920"/>
    </source>
</evidence>
<protein>
    <submittedName>
        <fullName evidence="1">36341_t:CDS:1</fullName>
    </submittedName>
</protein>
<keyword evidence="2" id="KW-1185">Reference proteome</keyword>
<comment type="caution">
    <text evidence="1">The sequence shown here is derived from an EMBL/GenBank/DDBJ whole genome shotgun (WGS) entry which is preliminary data.</text>
</comment>
<accession>A0ACA9RFH8</accession>
<feature type="non-terminal residue" evidence="1">
    <location>
        <position position="125"/>
    </location>
</feature>
<gene>
    <name evidence="1" type="ORF">RPERSI_LOCUS19054</name>
</gene>
<name>A0ACA9RFH8_9GLOM</name>
<organism evidence="1 2">
    <name type="scientific">Racocetra persica</name>
    <dbReference type="NCBI Taxonomy" id="160502"/>
    <lineage>
        <taxon>Eukaryota</taxon>
        <taxon>Fungi</taxon>
        <taxon>Fungi incertae sedis</taxon>
        <taxon>Mucoromycota</taxon>
        <taxon>Glomeromycotina</taxon>
        <taxon>Glomeromycetes</taxon>
        <taxon>Diversisporales</taxon>
        <taxon>Gigasporaceae</taxon>
        <taxon>Racocetra</taxon>
    </lineage>
</organism>
<feature type="non-terminal residue" evidence="1">
    <location>
        <position position="1"/>
    </location>
</feature>
<dbReference type="EMBL" id="CAJVQC010051526">
    <property type="protein sequence ID" value="CAG8790479.1"/>
    <property type="molecule type" value="Genomic_DNA"/>
</dbReference>
<dbReference type="Proteomes" id="UP000789920">
    <property type="component" value="Unassembled WGS sequence"/>
</dbReference>
<reference evidence="1" key="1">
    <citation type="submission" date="2021-06" db="EMBL/GenBank/DDBJ databases">
        <authorList>
            <person name="Kallberg Y."/>
            <person name="Tangrot J."/>
            <person name="Rosling A."/>
        </authorList>
    </citation>
    <scope>NUCLEOTIDE SEQUENCE</scope>
    <source>
        <strain evidence="1">MA461A</strain>
    </source>
</reference>
<evidence type="ECO:0000313" key="1">
    <source>
        <dbReference type="EMBL" id="CAG8790479.1"/>
    </source>
</evidence>
<sequence length="125" mass="14054">LILDLLLPVLFFRVARSTYNRRNNEFQPLLHNNPFDTSSLAPQYQLNSLVGAATIHLIGNLSNVLGNNTTIPSIIFNLSYFIAFPMYAIYVHHAEKTRSKYVVPTTSLCQFILLVLWATSLSAIA</sequence>